<dbReference type="PROSITE" id="PS00137">
    <property type="entry name" value="SUBTILASE_HIS"/>
    <property type="match status" value="1"/>
</dbReference>
<dbReference type="Proteomes" id="UP000054314">
    <property type="component" value="Unassembled WGS sequence"/>
</dbReference>
<dbReference type="Gene3D" id="2.180.10.10">
    <property type="entry name" value="RHS repeat-associated core"/>
    <property type="match status" value="5"/>
</dbReference>
<dbReference type="Pfam" id="PF05593">
    <property type="entry name" value="RHS_repeat"/>
    <property type="match status" value="1"/>
</dbReference>
<feature type="chain" id="PRO_5001967731" description="Type IV secretion protein Rhs" evidence="3">
    <location>
        <begin position="33"/>
        <end position="1834"/>
    </location>
</feature>
<dbReference type="InterPro" id="IPR056823">
    <property type="entry name" value="TEN-like_YD-shell"/>
</dbReference>
<reference evidence="6 7" key="1">
    <citation type="submission" date="2013-08" db="EMBL/GenBank/DDBJ databases">
        <title>Genome sequencing of Cellulomonas bogoriensis 69B4.</title>
        <authorList>
            <person name="Chen F."/>
            <person name="Li Y."/>
            <person name="Wang G."/>
        </authorList>
    </citation>
    <scope>NUCLEOTIDE SEQUENCE [LARGE SCALE GENOMIC DNA]</scope>
    <source>
        <strain evidence="6 7">69B4</strain>
    </source>
</reference>
<feature type="domain" description="Teneurin-like YD-shell" evidence="5">
    <location>
        <begin position="768"/>
        <end position="974"/>
    </location>
</feature>
<dbReference type="InterPro" id="IPR050708">
    <property type="entry name" value="T6SS_VgrG/RHS"/>
</dbReference>
<evidence type="ECO:0000313" key="7">
    <source>
        <dbReference type="Proteomes" id="UP000054314"/>
    </source>
</evidence>
<feature type="region of interest" description="Disordered" evidence="2">
    <location>
        <begin position="38"/>
        <end position="58"/>
    </location>
</feature>
<feature type="signal peptide" evidence="3">
    <location>
        <begin position="1"/>
        <end position="32"/>
    </location>
</feature>
<comment type="caution">
    <text evidence="6">The sequence shown here is derived from an EMBL/GenBank/DDBJ whole genome shotgun (WGS) entry which is preliminary data.</text>
</comment>
<dbReference type="InterPro" id="IPR031325">
    <property type="entry name" value="RHS_repeat"/>
</dbReference>
<dbReference type="InterPro" id="IPR006530">
    <property type="entry name" value="YD"/>
</dbReference>
<dbReference type="NCBIfam" id="TIGR03696">
    <property type="entry name" value="Rhs_assc_core"/>
    <property type="match status" value="1"/>
</dbReference>
<dbReference type="NCBIfam" id="TIGR01643">
    <property type="entry name" value="YD_repeat_2x"/>
    <property type="match status" value="15"/>
</dbReference>
<dbReference type="PANTHER" id="PTHR32305">
    <property type="match status" value="1"/>
</dbReference>
<dbReference type="Pfam" id="PF25023">
    <property type="entry name" value="TEN_YD-shell"/>
    <property type="match status" value="4"/>
</dbReference>
<keyword evidence="3" id="KW-0732">Signal</keyword>
<dbReference type="InterPro" id="IPR045351">
    <property type="entry name" value="DUF6531"/>
</dbReference>
<feature type="domain" description="DUF6531" evidence="4">
    <location>
        <begin position="503"/>
        <end position="576"/>
    </location>
</feature>
<evidence type="ECO:0000256" key="3">
    <source>
        <dbReference type="SAM" id="SignalP"/>
    </source>
</evidence>
<dbReference type="InterPro" id="IPR022385">
    <property type="entry name" value="Rhs_assc_core"/>
</dbReference>
<feature type="domain" description="Teneurin-like YD-shell" evidence="5">
    <location>
        <begin position="1499"/>
        <end position="1602"/>
    </location>
</feature>
<keyword evidence="7" id="KW-1185">Reference proteome</keyword>
<dbReference type="Pfam" id="PF20148">
    <property type="entry name" value="DUF6531"/>
    <property type="match status" value="1"/>
</dbReference>
<proteinExistence type="predicted"/>
<protein>
    <recommendedName>
        <fullName evidence="8">Type IV secretion protein Rhs</fullName>
    </recommendedName>
</protein>
<accession>A0A0A0C0T2</accession>
<sequence length="1834" mass="194631">MSRVVRRSGRFTAGAALVALLLGGGLPLPASAAAPDASVAQDATDGSDSDAELGGEQREAVELPVTESWTPSVRVSSDGETTTTEIFAQPAFRLGEDGWVEVDATIEAGSGEYPFEAPGLVNPVRFGTSASALVTIETLEGSVSLGLPDAAVSAPTLGETGSTVTYSEVYPGVDLTFSTATGRLGVQVALAGPDARRDFEFVLDDVDGVLGEAVEDEAGGLSFDGHVAFGTGLRISAPSAWASGPAPGAEVVSETGRPAGQGPDHRLDLSLNLDGFDEVEFPVVLDQAIEWTDEVWEYGLGLEVAYAPVGEAACGGGPCPLVAPSEPWVPIGTPSDHPGTGSYLTYVGADLSALEGRRVVAASLGADTWNIYPRVNDICENMSAGSTGADLAAAICGPPKPMVAWYLYSGWYSDVTDSVRRAVSGLGSTGHVAGFAIGHEKAHGSWETPDPDSPYDYGAYTQIPSLRVEYLGFPVPRPLTLGQTFGCVCWGGTSTMNQALAADPINTATGAFTEQFRDLAIPGVGESISLTRTYNSLDPRTGPFGPGWSFGYGASLAPDDDGYLVLRDGSGTQSRFAALPDGEYVAVDAAVSAQVGDVPDQDLRWAQSLSGDAMVFDLDGRLQNMFDERGDGLTLTYDGDELRSLTDQVGQTLTFTWDEGRITSATSFDGRTVTYEYAQVAGDRRLVAVTAVDGATTRFDYDETTGAVSQVTDPLGNVRAKNTYDPQTGRVLSQVDQLGEVTTFAWDAEAEIATVTDPTGAVRVDEYRGNNLVRQVDPNGAVVETLYDANNNIAGVVDAHGEMSFRIWDERNRLIATRSPVGSEITWEYDYQNRVVAMRDAEWNQTRYDYTNGLLVAEWFPDGGRTLYTYTTGQDEAPAHLLASVTDPLGRTTTYSHDAVGNVVAVTDPTGATSTVDYDEARRPVRTTDPTGSTTSYTYDGAGRVLTVTDPVGGVTTKEYDDAGRLVQVTAPDGMWTRYTHDAADRVVEVEDSAGATAHTSYDANGRVVEVTDDLGATTSFEYDPAGRLVTQIDPLGRSATSGYDPVGNLVELTAPSGATTTFGYDAAGRQVSVTDPLGAVSTTTYDMADRPIRVQDPTGRWAETMYDPMGRVVYLTRANYTALRWDYDQAGQLTSYTDADGNETTYTYDDAGRRATRTDPFNRQTAYAYDAAGRMTVVTAPDGTTTEYTFDQAGRTVGIAHDGPTPDVALTYDPVGRRTSMADGTGTTSYTYDAAGRLASATAPAGEVGYAWDTVGRLTELTYPDGTTVQRSYDSAGQLTQITDWSGQTYQLTYGEDSQLQEVTFPNGVQTSYGHDAAGRRTSIDVGGALLALAYDYDEAGLLAEQSADREATQGASSYDWDALARLSEVTGTGAGRVTYTRAEQVSSLPDGTRLTYARGQLTTRSASGGTTAYEYDDRGNRTAEATATAARTLTYDSADRLTDVTGVDNTVWSYTYDGDGLRAGATTQGPDSDPVTETYVWDTTATVPTLLQDATHTYLYGFGSAPLAQRDSTGTIQYLHTDLIGSVRTVTDAAGDNLAHADYTPFGTPVDPQATPVADITRFGFAGEYTDHTGYIYLRHRYYDPATAQFLTVDPLLDQTRSPYGYTHGNPLQYVDPLGLAWLDALRDEQGGWIVSNAVASFDAGLTNSVISVANSMLALVIDPGGVQIPYMDDPNCNEIYHGSYVSGEIVGAIATIGFGIRAGGTGRLGSAPGKAGGAANTSAGRGPAVTYGPGAQRAGQPSWPVQQGGNCTQCAQQIQRTMGGEIVTIKPNAPGASVLGPSANNPAGNWTYHDVVVRNGRVYDSFTGPNGMPLDRFKSQFEYWDAIDFGF</sequence>
<name>A0A0A0C0T2_9CELL</name>
<organism evidence="6 7">
    <name type="scientific">Cellulomonas bogoriensis 69B4 = DSM 16987</name>
    <dbReference type="NCBI Taxonomy" id="1386082"/>
    <lineage>
        <taxon>Bacteria</taxon>
        <taxon>Bacillati</taxon>
        <taxon>Actinomycetota</taxon>
        <taxon>Actinomycetes</taxon>
        <taxon>Micrococcales</taxon>
        <taxon>Cellulomonadaceae</taxon>
        <taxon>Cellulomonas</taxon>
    </lineage>
</organism>
<keyword evidence="1" id="KW-0677">Repeat</keyword>
<evidence type="ECO:0000256" key="1">
    <source>
        <dbReference type="ARBA" id="ARBA00022737"/>
    </source>
</evidence>
<gene>
    <name evidence="6" type="ORF">N869_09590</name>
</gene>
<dbReference type="EMBL" id="AXCZ01000024">
    <property type="protein sequence ID" value="KGM13806.1"/>
    <property type="molecule type" value="Genomic_DNA"/>
</dbReference>
<dbReference type="PANTHER" id="PTHR32305:SF15">
    <property type="entry name" value="PROTEIN RHSA-RELATED"/>
    <property type="match status" value="1"/>
</dbReference>
<evidence type="ECO:0000256" key="2">
    <source>
        <dbReference type="SAM" id="MobiDB-lite"/>
    </source>
</evidence>
<evidence type="ECO:0008006" key="8">
    <source>
        <dbReference type="Google" id="ProtNLM"/>
    </source>
</evidence>
<dbReference type="InterPro" id="IPR022398">
    <property type="entry name" value="Peptidase_S8_His-AS"/>
</dbReference>
<evidence type="ECO:0000313" key="6">
    <source>
        <dbReference type="EMBL" id="KGM13806.1"/>
    </source>
</evidence>
<evidence type="ECO:0000259" key="4">
    <source>
        <dbReference type="Pfam" id="PF20148"/>
    </source>
</evidence>
<feature type="domain" description="Teneurin-like YD-shell" evidence="5">
    <location>
        <begin position="1043"/>
        <end position="1180"/>
    </location>
</feature>
<evidence type="ECO:0000259" key="5">
    <source>
        <dbReference type="Pfam" id="PF25023"/>
    </source>
</evidence>
<feature type="domain" description="Teneurin-like YD-shell" evidence="5">
    <location>
        <begin position="1188"/>
        <end position="1354"/>
    </location>
</feature>